<feature type="domain" description="U-box" evidence="5">
    <location>
        <begin position="806"/>
        <end position="880"/>
    </location>
</feature>
<keyword evidence="7" id="KW-1185">Reference proteome</keyword>
<organism evidence="6">
    <name type="scientific">Fonticula alba</name>
    <name type="common">Slime mold</name>
    <dbReference type="NCBI Taxonomy" id="691883"/>
    <lineage>
        <taxon>Eukaryota</taxon>
        <taxon>Rotosphaerida</taxon>
        <taxon>Fonticulaceae</taxon>
        <taxon>Fonticula</taxon>
    </lineage>
</organism>
<evidence type="ECO:0000256" key="1">
    <source>
        <dbReference type="ARBA" id="ARBA00022468"/>
    </source>
</evidence>
<dbReference type="GO" id="GO:0005096">
    <property type="term" value="F:GTPase activator activity"/>
    <property type="evidence" value="ECO:0007669"/>
    <property type="project" value="UniProtKB-KW"/>
</dbReference>
<dbReference type="SUPFAM" id="SSF52047">
    <property type="entry name" value="RNI-like"/>
    <property type="match status" value="2"/>
</dbReference>
<dbReference type="SMART" id="SM00368">
    <property type="entry name" value="LRR_RI"/>
    <property type="match status" value="8"/>
</dbReference>
<dbReference type="PROSITE" id="PS51698">
    <property type="entry name" value="U_BOX"/>
    <property type="match status" value="1"/>
</dbReference>
<dbReference type="OrthoDB" id="341587at2759"/>
<feature type="compositionally biased region" description="Polar residues" evidence="4">
    <location>
        <begin position="725"/>
        <end position="736"/>
    </location>
</feature>
<evidence type="ECO:0000256" key="3">
    <source>
        <dbReference type="ARBA" id="ARBA00022737"/>
    </source>
</evidence>
<dbReference type="GO" id="GO:0031267">
    <property type="term" value="F:small GTPase binding"/>
    <property type="evidence" value="ECO:0007669"/>
    <property type="project" value="TreeGrafter"/>
</dbReference>
<dbReference type="SUPFAM" id="SSF57850">
    <property type="entry name" value="RING/U-box"/>
    <property type="match status" value="1"/>
</dbReference>
<dbReference type="InterPro" id="IPR032675">
    <property type="entry name" value="LRR_dom_sf"/>
</dbReference>
<feature type="compositionally biased region" description="Low complexity" evidence="4">
    <location>
        <begin position="746"/>
        <end position="779"/>
    </location>
</feature>
<dbReference type="GO" id="GO:0016567">
    <property type="term" value="P:protein ubiquitination"/>
    <property type="evidence" value="ECO:0007669"/>
    <property type="project" value="InterPro"/>
</dbReference>
<dbReference type="Gene3D" id="3.80.10.10">
    <property type="entry name" value="Ribonuclease Inhibitor"/>
    <property type="match status" value="3"/>
</dbReference>
<sequence>MAAGRRSITTLGQEAIHDAADAEAAGTKTRQCLYYRLQNDRVCSVDELIGDQGYHLISKLIEQGRTPYMERLVLHADPTVTHVGFFALTRSLVFRSSLTSLKLDGLFMFGYSGAFLLSCVLQCNTPLEILELIGTNIGDSGLAILGCGLKLNKRLKTLRLDNNNISHVGICALSSALGNNSTLTDLSLNRNHIGPAGFCYLTGALACNQSILRLYLNDTNPQKLGIIALVQHLDNPSTTVPSLLHLNNNNIGDQNFEVFPIALYTNRSLKELSLQGNNLTSASIEVLADALIFNTHLNELILCSNLIDDHGAVCLSAALLRNRHLTEIDLLSNFITDVGAVAFSKSLRINSTLSHLHLDYNSGITNRAAESFIHTLSRYNSSLIVLSHHKTAIEPDVSARLKMFISINLRDFDATTDWDLVLSKPIVSFADTYVSTDGLPFLVSALSLNTTVVTLNLCSLESNRTVENIFYGDNSGHPLLPLKGLQQALEHNQSIKHIYICNEVLGNEGAQHLAGIILQNTRLQVLQLHNVDLGDSGSTYISRALASNYTIRSFECYGDTSLLSDPAQMMLISRYLRRNYAAAIDYPLYSPFFVSTYELSKNITYRLSMGEKKSEIALLPQALSDFEADSSKPTRSLLSLKYSQITNTPPVDQHDPEAVYEDLLLRSAMYRSATSDTARFKIPLPVCDPRAGPSQEGLRPPVPAASGGGAGHSGSGGRSGASHHQTPPHSASNSPSIGPGMAGRKASATPAASAAAAPSPGGTSVVSGAAPAGSASGPADRLRGTSLQHDPVIDQLLAPDSPTTSGYPRQYICPISGKFMTDPVVAADGHIYDSVSISEWLDYQCIVSPITLQVLPHVELSPSAALQARLREWQYRRLSHLAPLEE</sequence>
<dbReference type="RefSeq" id="XP_009495352.1">
    <property type="nucleotide sequence ID" value="XM_009497077.1"/>
</dbReference>
<gene>
    <name evidence="6" type="ORF">H696_03193</name>
</gene>
<dbReference type="InterPro" id="IPR027038">
    <property type="entry name" value="RanGap"/>
</dbReference>
<feature type="compositionally biased region" description="Gly residues" evidence="4">
    <location>
        <begin position="706"/>
        <end position="719"/>
    </location>
</feature>
<dbReference type="GO" id="GO:0006913">
    <property type="term" value="P:nucleocytoplasmic transport"/>
    <property type="evidence" value="ECO:0007669"/>
    <property type="project" value="TreeGrafter"/>
</dbReference>
<dbReference type="InterPro" id="IPR013083">
    <property type="entry name" value="Znf_RING/FYVE/PHD"/>
</dbReference>
<proteinExistence type="predicted"/>
<dbReference type="eggNOG" id="KOG0167">
    <property type="taxonomic scope" value="Eukaryota"/>
</dbReference>
<dbReference type="GeneID" id="20527918"/>
<dbReference type="Pfam" id="PF04564">
    <property type="entry name" value="U-box"/>
    <property type="match status" value="1"/>
</dbReference>
<dbReference type="InterPro" id="IPR003613">
    <property type="entry name" value="Ubox_domain"/>
</dbReference>
<dbReference type="CDD" id="cd16655">
    <property type="entry name" value="RING-Ubox_WDSUB1-like"/>
    <property type="match status" value="1"/>
</dbReference>
<dbReference type="EMBL" id="KB932204">
    <property type="protein sequence ID" value="KCV70836.1"/>
    <property type="molecule type" value="Genomic_DNA"/>
</dbReference>
<dbReference type="SMART" id="SM00504">
    <property type="entry name" value="Ubox"/>
    <property type="match status" value="1"/>
</dbReference>
<dbReference type="InterPro" id="IPR001611">
    <property type="entry name" value="Leu-rich_rpt"/>
</dbReference>
<dbReference type="eggNOG" id="KOG4308">
    <property type="taxonomic scope" value="Eukaryota"/>
</dbReference>
<keyword evidence="2" id="KW-0433">Leucine-rich repeat</keyword>
<accession>A0A058Z9P3</accession>
<dbReference type="GO" id="GO:0048471">
    <property type="term" value="C:perinuclear region of cytoplasm"/>
    <property type="evidence" value="ECO:0007669"/>
    <property type="project" value="TreeGrafter"/>
</dbReference>
<evidence type="ECO:0000313" key="6">
    <source>
        <dbReference type="EMBL" id="KCV70836.1"/>
    </source>
</evidence>
<evidence type="ECO:0000259" key="5">
    <source>
        <dbReference type="PROSITE" id="PS51698"/>
    </source>
</evidence>
<dbReference type="Proteomes" id="UP000030693">
    <property type="component" value="Unassembled WGS sequence"/>
</dbReference>
<reference evidence="6" key="1">
    <citation type="submission" date="2013-04" db="EMBL/GenBank/DDBJ databases">
        <title>The Genome Sequence of Fonticula alba ATCC 38817.</title>
        <authorList>
            <consortium name="The Broad Institute Genomics Platform"/>
            <person name="Russ C."/>
            <person name="Cuomo C."/>
            <person name="Burger G."/>
            <person name="Gray M.W."/>
            <person name="Holland P.W.H."/>
            <person name="King N."/>
            <person name="Lang F.B.F."/>
            <person name="Roger A.J."/>
            <person name="Ruiz-Trillo I."/>
            <person name="Brown M."/>
            <person name="Walker B."/>
            <person name="Young S."/>
            <person name="Zeng Q."/>
            <person name="Gargeya S."/>
            <person name="Fitzgerald M."/>
            <person name="Haas B."/>
            <person name="Abouelleil A."/>
            <person name="Allen A.W."/>
            <person name="Alvarado L."/>
            <person name="Arachchi H.M."/>
            <person name="Berlin A.M."/>
            <person name="Chapman S.B."/>
            <person name="Gainer-Dewar J."/>
            <person name="Goldberg J."/>
            <person name="Griggs A."/>
            <person name="Gujja S."/>
            <person name="Hansen M."/>
            <person name="Howarth C."/>
            <person name="Imamovic A."/>
            <person name="Ireland A."/>
            <person name="Larimer J."/>
            <person name="McCowan C."/>
            <person name="Murphy C."/>
            <person name="Pearson M."/>
            <person name="Poon T.W."/>
            <person name="Priest M."/>
            <person name="Roberts A."/>
            <person name="Saif S."/>
            <person name="Shea T."/>
            <person name="Sisk P."/>
            <person name="Sykes S."/>
            <person name="Wortman J."/>
            <person name="Nusbaum C."/>
            <person name="Birren B."/>
        </authorList>
    </citation>
    <scope>NUCLEOTIDE SEQUENCE [LARGE SCALE GENOMIC DNA]</scope>
    <source>
        <strain evidence="6">ATCC 38817</strain>
    </source>
</reference>
<evidence type="ECO:0000256" key="4">
    <source>
        <dbReference type="SAM" id="MobiDB-lite"/>
    </source>
</evidence>
<name>A0A058Z9P3_FONAL</name>
<dbReference type="PANTHER" id="PTHR24113">
    <property type="entry name" value="RAN GTPASE-ACTIVATING PROTEIN 1"/>
    <property type="match status" value="1"/>
</dbReference>
<dbReference type="AlphaFoldDB" id="A0A058Z9P3"/>
<dbReference type="GO" id="GO:0005634">
    <property type="term" value="C:nucleus"/>
    <property type="evidence" value="ECO:0007669"/>
    <property type="project" value="TreeGrafter"/>
</dbReference>
<keyword evidence="1" id="KW-0343">GTPase activation</keyword>
<dbReference type="STRING" id="691883.A0A058Z9P3"/>
<protein>
    <recommendedName>
        <fullName evidence="5">U-box domain-containing protein</fullName>
    </recommendedName>
</protein>
<dbReference type="GO" id="GO:0004842">
    <property type="term" value="F:ubiquitin-protein transferase activity"/>
    <property type="evidence" value="ECO:0007669"/>
    <property type="project" value="InterPro"/>
</dbReference>
<dbReference type="Gene3D" id="3.30.40.10">
    <property type="entry name" value="Zinc/RING finger domain, C3HC4 (zinc finger)"/>
    <property type="match status" value="1"/>
</dbReference>
<dbReference type="GO" id="GO:0005829">
    <property type="term" value="C:cytosol"/>
    <property type="evidence" value="ECO:0007669"/>
    <property type="project" value="TreeGrafter"/>
</dbReference>
<feature type="region of interest" description="Disordered" evidence="4">
    <location>
        <begin position="691"/>
        <end position="785"/>
    </location>
</feature>
<evidence type="ECO:0000256" key="2">
    <source>
        <dbReference type="ARBA" id="ARBA00022614"/>
    </source>
</evidence>
<dbReference type="Pfam" id="PF13516">
    <property type="entry name" value="LRR_6"/>
    <property type="match status" value="3"/>
</dbReference>
<keyword evidence="3" id="KW-0677">Repeat</keyword>
<evidence type="ECO:0000313" key="7">
    <source>
        <dbReference type="Proteomes" id="UP000030693"/>
    </source>
</evidence>
<dbReference type="PANTHER" id="PTHR24113:SF12">
    <property type="entry name" value="RAN GTPASE-ACTIVATING PROTEIN 1"/>
    <property type="match status" value="1"/>
</dbReference>